<dbReference type="Gene3D" id="3.20.20.190">
    <property type="entry name" value="Phosphatidylinositol (PI) phosphodiesterase"/>
    <property type="match status" value="1"/>
</dbReference>
<dbReference type="InterPro" id="IPR017946">
    <property type="entry name" value="PLC-like_Pdiesterase_TIM-brl"/>
</dbReference>
<evidence type="ECO:0000259" key="1">
    <source>
        <dbReference type="PROSITE" id="PS51704"/>
    </source>
</evidence>
<name>A0A841HWQ1_9DEIO</name>
<dbReference type="PROSITE" id="PS51704">
    <property type="entry name" value="GP_PDE"/>
    <property type="match status" value="1"/>
</dbReference>
<reference evidence="2 3" key="1">
    <citation type="submission" date="2020-08" db="EMBL/GenBank/DDBJ databases">
        <title>Genomic Encyclopedia of Type Strains, Phase IV (KMG-IV): sequencing the most valuable type-strain genomes for metagenomic binning, comparative biology and taxonomic classification.</title>
        <authorList>
            <person name="Goeker M."/>
        </authorList>
    </citation>
    <scope>NUCLEOTIDE SEQUENCE [LARGE SCALE GENOMIC DNA]</scope>
    <source>
        <strain evidence="2 3">DSM 21458</strain>
    </source>
</reference>
<accession>A0A841HWQ1</accession>
<dbReference type="Pfam" id="PF03009">
    <property type="entry name" value="GDPD"/>
    <property type="match status" value="1"/>
</dbReference>
<gene>
    <name evidence="2" type="ORF">HNR42_000697</name>
</gene>
<proteinExistence type="predicted"/>
<dbReference type="PROSITE" id="PS50007">
    <property type="entry name" value="PIPLC_X_DOMAIN"/>
    <property type="match status" value="1"/>
</dbReference>
<evidence type="ECO:0000313" key="3">
    <source>
        <dbReference type="Proteomes" id="UP000569951"/>
    </source>
</evidence>
<protein>
    <submittedName>
        <fullName evidence="2">Glycerophosphoryl diester phosphodiesterase</fullName>
        <ecNumber evidence="2">3.1.4.46</ecNumber>
    </submittedName>
</protein>
<dbReference type="Proteomes" id="UP000569951">
    <property type="component" value="Unassembled WGS sequence"/>
</dbReference>
<comment type="caution">
    <text evidence="2">The sequence shown here is derived from an EMBL/GenBank/DDBJ whole genome shotgun (WGS) entry which is preliminary data.</text>
</comment>
<dbReference type="PANTHER" id="PTHR46211">
    <property type="entry name" value="GLYCEROPHOSPHORYL DIESTER PHOSPHODIESTERASE"/>
    <property type="match status" value="1"/>
</dbReference>
<dbReference type="SUPFAM" id="SSF51695">
    <property type="entry name" value="PLC-like phosphodiesterases"/>
    <property type="match status" value="1"/>
</dbReference>
<dbReference type="RefSeq" id="WP_183984540.1">
    <property type="nucleotide sequence ID" value="NZ_JACHHG010000002.1"/>
</dbReference>
<keyword evidence="3" id="KW-1185">Reference proteome</keyword>
<dbReference type="AlphaFoldDB" id="A0A841HWQ1"/>
<dbReference type="PANTHER" id="PTHR46211:SF1">
    <property type="entry name" value="GLYCEROPHOSPHODIESTER PHOSPHODIESTERASE, CYTOPLASMIC"/>
    <property type="match status" value="1"/>
</dbReference>
<dbReference type="InterPro" id="IPR030395">
    <property type="entry name" value="GP_PDE_dom"/>
</dbReference>
<evidence type="ECO:0000313" key="2">
    <source>
        <dbReference type="EMBL" id="MBB6097283.1"/>
    </source>
</evidence>
<feature type="domain" description="GP-PDE" evidence="1">
    <location>
        <begin position="1"/>
        <end position="225"/>
    </location>
</feature>
<dbReference type="CDD" id="cd08556">
    <property type="entry name" value="GDPD"/>
    <property type="match status" value="1"/>
</dbReference>
<dbReference type="GO" id="GO:0008889">
    <property type="term" value="F:glycerophosphodiester phosphodiesterase activity"/>
    <property type="evidence" value="ECO:0007669"/>
    <property type="project" value="UniProtKB-EC"/>
</dbReference>
<keyword evidence="2" id="KW-0378">Hydrolase</keyword>
<sequence length="233" mass="25411">MLLLGHRGTPRLHPENTLAGFRAALEAGLHGVEIDVQPTSDGQLAVHHDPHLTSGRRLREHTLEELRLEKPDLPSLPEVLRWFAGSGAALLNVELKNETDRNDGREALLVQALRDVPLGGRVVVSCFHPLSLQRLHALDPELRLGYLTSDHPASKELQALAAPPPLYSVHPHFSTVTSETMQAWHARGLKVFAWTVNDPLEAQRLAELGVDGLIGDLPDVLRGAAPHAATAAR</sequence>
<dbReference type="EC" id="3.1.4.46" evidence="2"/>
<dbReference type="GO" id="GO:0006629">
    <property type="term" value="P:lipid metabolic process"/>
    <property type="evidence" value="ECO:0007669"/>
    <property type="project" value="InterPro"/>
</dbReference>
<dbReference type="EMBL" id="JACHHG010000002">
    <property type="protein sequence ID" value="MBB6097283.1"/>
    <property type="molecule type" value="Genomic_DNA"/>
</dbReference>
<organism evidence="2 3">
    <name type="scientific">Deinobacterium chartae</name>
    <dbReference type="NCBI Taxonomy" id="521158"/>
    <lineage>
        <taxon>Bacteria</taxon>
        <taxon>Thermotogati</taxon>
        <taxon>Deinococcota</taxon>
        <taxon>Deinococci</taxon>
        <taxon>Deinococcales</taxon>
        <taxon>Deinococcaceae</taxon>
        <taxon>Deinobacterium</taxon>
    </lineage>
</organism>